<name>A0A6A8MAU8_9FIRM</name>
<dbReference type="GO" id="GO:0005886">
    <property type="term" value="C:plasma membrane"/>
    <property type="evidence" value="ECO:0007669"/>
    <property type="project" value="UniProtKB-SubCell"/>
</dbReference>
<evidence type="ECO:0000256" key="4">
    <source>
        <dbReference type="ARBA" id="ARBA00022475"/>
    </source>
</evidence>
<evidence type="ECO:0000256" key="2">
    <source>
        <dbReference type="ARBA" id="ARBA00010145"/>
    </source>
</evidence>
<reference evidence="9" key="1">
    <citation type="submission" date="2019-09" db="EMBL/GenBank/DDBJ databases">
        <title>In-depth cultivation of the pig gut microbiome towards novel bacterial diversity and tailored functional studies.</title>
        <authorList>
            <person name="Wylensek D."/>
            <person name="Hitch T.C.A."/>
            <person name="Clavel T."/>
        </authorList>
    </citation>
    <scope>NUCLEOTIDE SEQUENCE</scope>
    <source>
        <strain evidence="9">RF-744-FAT-WT-3</strain>
    </source>
</reference>
<dbReference type="Pfam" id="PF03547">
    <property type="entry name" value="Mem_trans"/>
    <property type="match status" value="1"/>
</dbReference>
<feature type="transmembrane region" description="Helical" evidence="8">
    <location>
        <begin position="233"/>
        <end position="253"/>
    </location>
</feature>
<keyword evidence="5 8" id="KW-0812">Transmembrane</keyword>
<evidence type="ECO:0000313" key="9">
    <source>
        <dbReference type="EMBL" id="MST68974.1"/>
    </source>
</evidence>
<comment type="similarity">
    <text evidence="2">Belongs to the auxin efflux carrier (TC 2.A.69) family.</text>
</comment>
<keyword evidence="4" id="KW-1003">Cell membrane</keyword>
<proteinExistence type="inferred from homology"/>
<keyword evidence="3" id="KW-0813">Transport</keyword>
<dbReference type="GO" id="GO:0055085">
    <property type="term" value="P:transmembrane transport"/>
    <property type="evidence" value="ECO:0007669"/>
    <property type="project" value="InterPro"/>
</dbReference>
<feature type="transmembrane region" description="Helical" evidence="8">
    <location>
        <begin position="289"/>
        <end position="309"/>
    </location>
</feature>
<dbReference type="RefSeq" id="WP_154572450.1">
    <property type="nucleotide sequence ID" value="NZ_VUNB01000004.1"/>
</dbReference>
<sequence length="315" mass="34003">MVKDLVFCLNATVPVFLLMVLGIFLRQKGVMTKEFTGKMNSFVFRISLPVLLFNDMRAMDFYTAWDTSFVLFCFAVSAASILLVTGGAFLLKRKELRGEFIQTSYRSSAALLGAALVTNLYGNPGMVPLMIIGAVPLYNIAAVAELSFFKPDRGVLDKKLIGRTIKEIIKNPLIIAIIGGLVWSLLAMPMPGVLNTTLDSVGKTATPMGLIALGASFSMTASRSIAKEAAVSTFIKLAGLGILFLPLAVHLGFRNDELAAALIMCCSPATVSSYVMAREMGHQGTLTAAVVMLSTVLCSFTLTIWLFLFRTMGII</sequence>
<feature type="transmembrane region" description="Helical" evidence="8">
    <location>
        <begin position="103"/>
        <end position="121"/>
    </location>
</feature>
<evidence type="ECO:0000256" key="1">
    <source>
        <dbReference type="ARBA" id="ARBA00004651"/>
    </source>
</evidence>
<comment type="caution">
    <text evidence="9">The sequence shown here is derived from an EMBL/GenBank/DDBJ whole genome shotgun (WGS) entry which is preliminary data.</text>
</comment>
<feature type="transmembrane region" description="Helical" evidence="8">
    <location>
        <begin position="6"/>
        <end position="25"/>
    </location>
</feature>
<organism evidence="9">
    <name type="scientific">Baileyella intestinalis</name>
    <dbReference type="NCBI Taxonomy" id="2606709"/>
    <lineage>
        <taxon>Bacteria</taxon>
        <taxon>Bacillati</taxon>
        <taxon>Bacillota</taxon>
        <taxon>Clostridia</taxon>
        <taxon>Peptostreptococcales</taxon>
        <taxon>Anaerovoracaceae</taxon>
        <taxon>Baileyella</taxon>
    </lineage>
</organism>
<dbReference type="InterPro" id="IPR004776">
    <property type="entry name" value="Mem_transp_PIN-like"/>
</dbReference>
<dbReference type="Gene3D" id="1.20.1530.20">
    <property type="match status" value="1"/>
</dbReference>
<dbReference type="PANTHER" id="PTHR36838">
    <property type="entry name" value="AUXIN EFFLUX CARRIER FAMILY PROTEIN"/>
    <property type="match status" value="1"/>
</dbReference>
<evidence type="ECO:0000256" key="8">
    <source>
        <dbReference type="SAM" id="Phobius"/>
    </source>
</evidence>
<accession>A0A6A8MAU8</accession>
<gene>
    <name evidence="9" type="ORF">FYJ66_05140</name>
</gene>
<keyword evidence="6 8" id="KW-1133">Transmembrane helix</keyword>
<dbReference type="PANTHER" id="PTHR36838:SF4">
    <property type="entry name" value="AUXIN EFFLUX CARRIER FAMILY PROTEIN"/>
    <property type="match status" value="1"/>
</dbReference>
<evidence type="ECO:0000256" key="5">
    <source>
        <dbReference type="ARBA" id="ARBA00022692"/>
    </source>
</evidence>
<feature type="transmembrane region" description="Helical" evidence="8">
    <location>
        <begin position="168"/>
        <end position="188"/>
    </location>
</feature>
<keyword evidence="7 8" id="KW-0472">Membrane</keyword>
<evidence type="ECO:0000256" key="6">
    <source>
        <dbReference type="ARBA" id="ARBA00022989"/>
    </source>
</evidence>
<feature type="transmembrane region" description="Helical" evidence="8">
    <location>
        <begin position="259"/>
        <end position="277"/>
    </location>
</feature>
<evidence type="ECO:0000256" key="3">
    <source>
        <dbReference type="ARBA" id="ARBA00022448"/>
    </source>
</evidence>
<feature type="transmembrane region" description="Helical" evidence="8">
    <location>
        <begin position="69"/>
        <end position="91"/>
    </location>
</feature>
<comment type="subcellular location">
    <subcellularLocation>
        <location evidence="1">Cell membrane</location>
        <topology evidence="1">Multi-pass membrane protein</topology>
    </subcellularLocation>
</comment>
<protein>
    <submittedName>
        <fullName evidence="9">AEC family transporter</fullName>
    </submittedName>
</protein>
<feature type="transmembrane region" description="Helical" evidence="8">
    <location>
        <begin position="127"/>
        <end position="148"/>
    </location>
</feature>
<dbReference type="InterPro" id="IPR038770">
    <property type="entry name" value="Na+/solute_symporter_sf"/>
</dbReference>
<dbReference type="AlphaFoldDB" id="A0A6A8MAU8"/>
<evidence type="ECO:0000256" key="7">
    <source>
        <dbReference type="ARBA" id="ARBA00023136"/>
    </source>
</evidence>
<dbReference type="EMBL" id="VUNB01000004">
    <property type="protein sequence ID" value="MST68974.1"/>
    <property type="molecule type" value="Genomic_DNA"/>
</dbReference>